<keyword evidence="3" id="KW-0808">Transferase</keyword>
<dbReference type="PROSITE" id="PS51186">
    <property type="entry name" value="GNAT"/>
    <property type="match status" value="1"/>
</dbReference>
<dbReference type="PANTHER" id="PTHR43305">
    <property type="entry name" value="FAMILY N-ACETYLTRANSFERASE, PUTATIVE (AFU_ORTHOLOGUE AFUA_2G01380)-RELATED"/>
    <property type="match status" value="1"/>
</dbReference>
<dbReference type="PANTHER" id="PTHR43305:SF1">
    <property type="entry name" value="FAMILY N-ACETYLTRANSFERASE, PUTATIVE (AFU_ORTHOLOGUE AFUA_2G01380)-RELATED"/>
    <property type="match status" value="1"/>
</dbReference>
<evidence type="ECO:0000313" key="3">
    <source>
        <dbReference type="EMBL" id="QEM99695.1"/>
    </source>
</evidence>
<dbReference type="Pfam" id="PF00583">
    <property type="entry name" value="Acetyltransf_1"/>
    <property type="match status" value="1"/>
</dbReference>
<protein>
    <submittedName>
        <fullName evidence="3">GNAT family N-acetyltransferase</fullName>
    </submittedName>
    <submittedName>
        <fullName evidence="2">Ribosomal protein S18 acetylase RimI-like enzyme</fullName>
    </submittedName>
</protein>
<dbReference type="Gene3D" id="3.40.630.30">
    <property type="match status" value="1"/>
</dbReference>
<gene>
    <name evidence="2" type="ORF">ABIC99_001859</name>
    <name evidence="3" type="ORF">EWH46_02180</name>
</gene>
<dbReference type="InterPro" id="IPR052777">
    <property type="entry name" value="Acetyltransferase_Enz"/>
</dbReference>
<reference evidence="3 4" key="1">
    <citation type="submission" date="2019-02" db="EMBL/GenBank/DDBJ databases">
        <title>Complete Genome Sequence and Methylome Analysis of Sphaerotilus natans subsp. sulfidivorans D-507.</title>
        <authorList>
            <person name="Fomenkov A."/>
            <person name="Gridneva E."/>
            <person name="Smolyakov D."/>
            <person name="Dubinina G."/>
            <person name="Vincze T."/>
            <person name="Grabovich M."/>
            <person name="Roberts R.J."/>
        </authorList>
    </citation>
    <scope>NUCLEOTIDE SEQUENCE [LARGE SCALE GENOMIC DNA]</scope>
    <source>
        <strain evidence="3 4">D-507</strain>
    </source>
</reference>
<dbReference type="InterPro" id="IPR000182">
    <property type="entry name" value="GNAT_dom"/>
</dbReference>
<evidence type="ECO:0000313" key="2">
    <source>
        <dbReference type="EMBL" id="MET3604046.1"/>
    </source>
</evidence>
<dbReference type="Proteomes" id="UP001549111">
    <property type="component" value="Unassembled WGS sequence"/>
</dbReference>
<keyword evidence="5" id="KW-1185">Reference proteome</keyword>
<dbReference type="OrthoDB" id="70840at2"/>
<feature type="domain" description="N-acetyltransferase" evidence="1">
    <location>
        <begin position="7"/>
        <end position="163"/>
    </location>
</feature>
<dbReference type="CDD" id="cd04301">
    <property type="entry name" value="NAT_SF"/>
    <property type="match status" value="1"/>
</dbReference>
<evidence type="ECO:0000313" key="4">
    <source>
        <dbReference type="Proteomes" id="UP000323522"/>
    </source>
</evidence>
<proteinExistence type="predicted"/>
<dbReference type="GO" id="GO:0016747">
    <property type="term" value="F:acyltransferase activity, transferring groups other than amino-acyl groups"/>
    <property type="evidence" value="ECO:0007669"/>
    <property type="project" value="InterPro"/>
</dbReference>
<dbReference type="AlphaFoldDB" id="A0A5C1PYL2"/>
<organism evidence="3 4">
    <name type="scientific">Sphaerotilus sulfidivorans</name>
    <dbReference type="NCBI Taxonomy" id="639200"/>
    <lineage>
        <taxon>Bacteria</taxon>
        <taxon>Pseudomonadati</taxon>
        <taxon>Pseudomonadota</taxon>
        <taxon>Betaproteobacteria</taxon>
        <taxon>Burkholderiales</taxon>
        <taxon>Sphaerotilaceae</taxon>
        <taxon>Sphaerotilus</taxon>
    </lineage>
</organism>
<dbReference type="InterPro" id="IPR016181">
    <property type="entry name" value="Acyl_CoA_acyltransferase"/>
</dbReference>
<dbReference type="EMBL" id="CP035708">
    <property type="protein sequence ID" value="QEM99695.1"/>
    <property type="molecule type" value="Genomic_DNA"/>
</dbReference>
<name>A0A5C1PYL2_9BURK</name>
<dbReference type="SUPFAM" id="SSF55729">
    <property type="entry name" value="Acyl-CoA N-acyltransferases (Nat)"/>
    <property type="match status" value="1"/>
</dbReference>
<dbReference type="KEGG" id="snn:EWH46_02180"/>
<accession>A0A5C1PYL2</accession>
<evidence type="ECO:0000313" key="5">
    <source>
        <dbReference type="Proteomes" id="UP001549111"/>
    </source>
</evidence>
<dbReference type="EMBL" id="JBEPLS010000005">
    <property type="protein sequence ID" value="MET3604046.1"/>
    <property type="molecule type" value="Genomic_DNA"/>
</dbReference>
<evidence type="ECO:0000259" key="1">
    <source>
        <dbReference type="PROSITE" id="PS51186"/>
    </source>
</evidence>
<dbReference type="RefSeq" id="WP_149502460.1">
    <property type="nucleotide sequence ID" value="NZ_CP035708.1"/>
</dbReference>
<reference evidence="2 5" key="2">
    <citation type="submission" date="2024-06" db="EMBL/GenBank/DDBJ databases">
        <title>Genomic Encyclopedia of Type Strains, Phase IV (KMG-IV): sequencing the most valuable type-strain genomes for metagenomic binning, comparative biology and taxonomic classification.</title>
        <authorList>
            <person name="Goeker M."/>
        </authorList>
    </citation>
    <scope>NUCLEOTIDE SEQUENCE [LARGE SCALE GENOMIC DNA]</scope>
    <source>
        <strain evidence="2 5">D-501</strain>
    </source>
</reference>
<sequence length="171" mass="18635">MDQPETRLVVADTPALVEAAREIFRDYAASLSFDLCFQDFDAELAGLPAPYAAPDGTLLLALVGGEVAGCGALRRLTDVDYPNACEMKRLYVRRAFRRFGLGRQLAEALLDAARLAGYSSVLLDTLDDMEAARELYASLGFVEVPPYYYNPIPGAHYLRAELDGSGGGSRY</sequence>
<dbReference type="Proteomes" id="UP000323522">
    <property type="component" value="Chromosome"/>
</dbReference>